<reference evidence="2 3" key="1">
    <citation type="submission" date="2023-12" db="EMBL/GenBank/DDBJ databases">
        <title>Friends and Foes: Symbiotic and Algicidal bacterial influence on Karenia brevis blooms.</title>
        <authorList>
            <person name="Fei C."/>
            <person name="Mohamed A.R."/>
            <person name="Booker A."/>
            <person name="Arshad M."/>
            <person name="Klass S."/>
            <person name="Ahn S."/>
            <person name="Gilbert P.M."/>
            <person name="Heil C.A."/>
            <person name="Martinez J.M."/>
            <person name="Amin S.A."/>
        </authorList>
    </citation>
    <scope>NUCLEOTIDE SEQUENCE [LARGE SCALE GENOMIC DNA]</scope>
    <source>
        <strain evidence="2 3">CE15</strain>
    </source>
</reference>
<sequence>MILLVSSLLIYQALCLFMLAMPKYTKALGREFKPSSQQSTWFRLGAWLLIAVSITILTLENGFSNALVLLCGLVTVLACLLSVLFEKKPFYALVPVIPNKQPLSVVFVLILGLELTGWYFI</sequence>
<evidence type="ECO:0000256" key="1">
    <source>
        <dbReference type="SAM" id="Phobius"/>
    </source>
</evidence>
<dbReference type="Proteomes" id="UP001382455">
    <property type="component" value="Unassembled WGS sequence"/>
</dbReference>
<dbReference type="EMBL" id="JBAWKS010000002">
    <property type="protein sequence ID" value="MEI4551770.1"/>
    <property type="molecule type" value="Genomic_DNA"/>
</dbReference>
<dbReference type="RefSeq" id="WP_336436688.1">
    <property type="nucleotide sequence ID" value="NZ_JBAWKS010000002.1"/>
</dbReference>
<dbReference type="InterPro" id="IPR021762">
    <property type="entry name" value="DUF3325"/>
</dbReference>
<evidence type="ECO:0000313" key="2">
    <source>
        <dbReference type="EMBL" id="MEI4551770.1"/>
    </source>
</evidence>
<accession>A0ABU8EYG2</accession>
<keyword evidence="1" id="KW-1133">Transmembrane helix</keyword>
<gene>
    <name evidence="2" type="ORF">WAE96_18990</name>
</gene>
<keyword evidence="3" id="KW-1185">Reference proteome</keyword>
<feature type="transmembrane region" description="Helical" evidence="1">
    <location>
        <begin position="66"/>
        <end position="85"/>
    </location>
</feature>
<feature type="transmembrane region" description="Helical" evidence="1">
    <location>
        <begin position="101"/>
        <end position="120"/>
    </location>
</feature>
<organism evidence="2 3">
    <name type="scientific">Pseudoalteromonas spongiae</name>
    <dbReference type="NCBI Taxonomy" id="298657"/>
    <lineage>
        <taxon>Bacteria</taxon>
        <taxon>Pseudomonadati</taxon>
        <taxon>Pseudomonadota</taxon>
        <taxon>Gammaproteobacteria</taxon>
        <taxon>Alteromonadales</taxon>
        <taxon>Pseudoalteromonadaceae</taxon>
        <taxon>Pseudoalteromonas</taxon>
    </lineage>
</organism>
<comment type="caution">
    <text evidence="2">The sequence shown here is derived from an EMBL/GenBank/DDBJ whole genome shotgun (WGS) entry which is preliminary data.</text>
</comment>
<evidence type="ECO:0000313" key="3">
    <source>
        <dbReference type="Proteomes" id="UP001382455"/>
    </source>
</evidence>
<keyword evidence="1" id="KW-0812">Transmembrane</keyword>
<feature type="transmembrane region" description="Helical" evidence="1">
    <location>
        <begin position="41"/>
        <end position="59"/>
    </location>
</feature>
<protein>
    <submittedName>
        <fullName evidence="2">DUF3325 family protein</fullName>
    </submittedName>
</protein>
<name>A0ABU8EYG2_9GAMM</name>
<keyword evidence="1" id="KW-0472">Membrane</keyword>
<proteinExistence type="predicted"/>
<dbReference type="Pfam" id="PF11804">
    <property type="entry name" value="DUF3325"/>
    <property type="match status" value="1"/>
</dbReference>